<comment type="caution">
    <text evidence="1">The sequence shown here is derived from an EMBL/GenBank/DDBJ whole genome shotgun (WGS) entry which is preliminary data.</text>
</comment>
<evidence type="ECO:0000313" key="2">
    <source>
        <dbReference type="Proteomes" id="UP000748531"/>
    </source>
</evidence>
<gene>
    <name evidence="1" type="ORF">PHET_07434</name>
</gene>
<dbReference type="AlphaFoldDB" id="A0A8J4TD70"/>
<name>A0A8J4TD70_9TREM</name>
<dbReference type="EMBL" id="LUCH01004308">
    <property type="protein sequence ID" value="KAF5399147.1"/>
    <property type="molecule type" value="Genomic_DNA"/>
</dbReference>
<protein>
    <submittedName>
        <fullName evidence="1">Uncharacterized protein</fullName>
    </submittedName>
</protein>
<accession>A0A8J4TD70</accession>
<proteinExistence type="predicted"/>
<sequence>METNSLPNMFTILPFCNFPATWSIGIT</sequence>
<keyword evidence="2" id="KW-1185">Reference proteome</keyword>
<evidence type="ECO:0000313" key="1">
    <source>
        <dbReference type="EMBL" id="KAF5399147.1"/>
    </source>
</evidence>
<reference evidence="1" key="1">
    <citation type="submission" date="2019-05" db="EMBL/GenBank/DDBJ databases">
        <title>Annotation for the trematode Paragonimus heterotremus.</title>
        <authorList>
            <person name="Choi Y.-J."/>
        </authorList>
    </citation>
    <scope>NUCLEOTIDE SEQUENCE</scope>
    <source>
        <strain evidence="1">LC</strain>
    </source>
</reference>
<dbReference type="Proteomes" id="UP000748531">
    <property type="component" value="Unassembled WGS sequence"/>
</dbReference>
<organism evidence="1 2">
    <name type="scientific">Paragonimus heterotremus</name>
    <dbReference type="NCBI Taxonomy" id="100268"/>
    <lineage>
        <taxon>Eukaryota</taxon>
        <taxon>Metazoa</taxon>
        <taxon>Spiralia</taxon>
        <taxon>Lophotrochozoa</taxon>
        <taxon>Platyhelminthes</taxon>
        <taxon>Trematoda</taxon>
        <taxon>Digenea</taxon>
        <taxon>Plagiorchiida</taxon>
        <taxon>Troglotremata</taxon>
        <taxon>Troglotrematidae</taxon>
        <taxon>Paragonimus</taxon>
    </lineage>
</organism>